<dbReference type="AlphaFoldDB" id="A0A914DE53"/>
<reference evidence="3" key="1">
    <citation type="submission" date="2022-11" db="UniProtKB">
        <authorList>
            <consortium name="WormBaseParasite"/>
        </authorList>
    </citation>
    <scope>IDENTIFICATION</scope>
</reference>
<feature type="chain" id="PRO_5037622327" evidence="1">
    <location>
        <begin position="20"/>
        <end position="75"/>
    </location>
</feature>
<feature type="signal peptide" evidence="1">
    <location>
        <begin position="1"/>
        <end position="19"/>
    </location>
</feature>
<accession>A0A914DE53</accession>
<protein>
    <submittedName>
        <fullName evidence="3">Uncharacterized protein</fullName>
    </submittedName>
</protein>
<dbReference type="Proteomes" id="UP000887540">
    <property type="component" value="Unplaced"/>
</dbReference>
<organism evidence="2 3">
    <name type="scientific">Acrobeloides nanus</name>
    <dbReference type="NCBI Taxonomy" id="290746"/>
    <lineage>
        <taxon>Eukaryota</taxon>
        <taxon>Metazoa</taxon>
        <taxon>Ecdysozoa</taxon>
        <taxon>Nematoda</taxon>
        <taxon>Chromadorea</taxon>
        <taxon>Rhabditida</taxon>
        <taxon>Tylenchina</taxon>
        <taxon>Cephalobomorpha</taxon>
        <taxon>Cephaloboidea</taxon>
        <taxon>Cephalobidae</taxon>
        <taxon>Acrobeloides</taxon>
    </lineage>
</organism>
<sequence>MKIFSILFIIAFVVCLAETSPILSGDHEIGSRVKRGHIMPTGGQMKGRFHGDHMRRRIHNPQAYPQAYPLSYFIG</sequence>
<evidence type="ECO:0000256" key="1">
    <source>
        <dbReference type="SAM" id="SignalP"/>
    </source>
</evidence>
<dbReference type="WBParaSite" id="ACRNAN_scaffold23685.g31041.t1">
    <property type="protein sequence ID" value="ACRNAN_scaffold23685.g31041.t1"/>
    <property type="gene ID" value="ACRNAN_scaffold23685.g31041"/>
</dbReference>
<evidence type="ECO:0000313" key="3">
    <source>
        <dbReference type="WBParaSite" id="ACRNAN_scaffold23685.g31041.t1"/>
    </source>
</evidence>
<name>A0A914DE53_9BILA</name>
<keyword evidence="2" id="KW-1185">Reference proteome</keyword>
<evidence type="ECO:0000313" key="2">
    <source>
        <dbReference type="Proteomes" id="UP000887540"/>
    </source>
</evidence>
<keyword evidence="1" id="KW-0732">Signal</keyword>
<proteinExistence type="predicted"/>